<reference evidence="1" key="1">
    <citation type="journal article" date="2015" name="Nature">
        <title>Complex archaea that bridge the gap between prokaryotes and eukaryotes.</title>
        <authorList>
            <person name="Spang A."/>
            <person name="Saw J.H."/>
            <person name="Jorgensen S.L."/>
            <person name="Zaremba-Niedzwiedzka K."/>
            <person name="Martijn J."/>
            <person name="Lind A.E."/>
            <person name="van Eijk R."/>
            <person name="Schleper C."/>
            <person name="Guy L."/>
            <person name="Ettema T.J."/>
        </authorList>
    </citation>
    <scope>NUCLEOTIDE SEQUENCE</scope>
</reference>
<dbReference type="EMBL" id="LAZR01000479">
    <property type="protein sequence ID" value="KKN67254.1"/>
    <property type="molecule type" value="Genomic_DNA"/>
</dbReference>
<proteinExistence type="predicted"/>
<organism evidence="1">
    <name type="scientific">marine sediment metagenome</name>
    <dbReference type="NCBI Taxonomy" id="412755"/>
    <lineage>
        <taxon>unclassified sequences</taxon>
        <taxon>metagenomes</taxon>
        <taxon>ecological metagenomes</taxon>
    </lineage>
</organism>
<dbReference type="InterPro" id="IPR028979">
    <property type="entry name" value="Ser_kin/Pase_Hpr-like_N_sf"/>
</dbReference>
<name>A0A0F9SJP0_9ZZZZ</name>
<accession>A0A0F9SJP0</accession>
<evidence type="ECO:0000313" key="1">
    <source>
        <dbReference type="EMBL" id="KKN67254.1"/>
    </source>
</evidence>
<dbReference type="Gene3D" id="3.40.1390.20">
    <property type="entry name" value="HprK N-terminal domain-like"/>
    <property type="match status" value="1"/>
</dbReference>
<dbReference type="AlphaFoldDB" id="A0A0F9SJP0"/>
<gene>
    <name evidence="1" type="ORF">LCGC14_0463440</name>
</gene>
<comment type="caution">
    <text evidence="1">The sequence shown here is derived from an EMBL/GenBank/DDBJ whole genome shotgun (WGS) entry which is preliminary data.</text>
</comment>
<protein>
    <submittedName>
        <fullName evidence="1">Uncharacterized protein</fullName>
    </submittedName>
</protein>
<sequence>MSVITVTNEKGIPIILSPSDTYNTMKNLERLKPGIQEDEMEKVLALIEKHVDWDLLL</sequence>